<protein>
    <submittedName>
        <fullName evidence="1">Uncharacterized protein</fullName>
    </submittedName>
</protein>
<keyword evidence="2" id="KW-1185">Reference proteome</keyword>
<evidence type="ECO:0000313" key="1">
    <source>
        <dbReference type="EMBL" id="SMC05363.1"/>
    </source>
</evidence>
<dbReference type="Proteomes" id="UP000192660">
    <property type="component" value="Unassembled WGS sequence"/>
</dbReference>
<evidence type="ECO:0000313" key="2">
    <source>
        <dbReference type="Proteomes" id="UP000192660"/>
    </source>
</evidence>
<name>A0A1W1WHY9_SULTA</name>
<dbReference type="AlphaFoldDB" id="A0A1W1WHY9"/>
<dbReference type="EMBL" id="FWWY01000001">
    <property type="protein sequence ID" value="SMC05363.1"/>
    <property type="molecule type" value="Genomic_DNA"/>
</dbReference>
<sequence length="97" mass="10574">MAAVASSPNSLEVGAMGITPERRALLATWQRRPWRQLSLREAVGLPALEIAQNDPRGCTPDWVVSALHRRGDTLVLPMATLLMTADEWATLGPRVST</sequence>
<accession>A0A1W1WHY9</accession>
<reference evidence="2" key="1">
    <citation type="submission" date="2017-04" db="EMBL/GenBank/DDBJ databases">
        <authorList>
            <person name="Varghese N."/>
            <person name="Submissions S."/>
        </authorList>
    </citation>
    <scope>NUCLEOTIDE SEQUENCE [LARGE SCALE GENOMIC DNA]</scope>
    <source>
        <strain evidence="2">DSM 9293</strain>
    </source>
</reference>
<gene>
    <name evidence="1" type="ORF">SAMN00768000_2193</name>
</gene>
<proteinExistence type="predicted"/>
<organism evidence="1 2">
    <name type="scientific">Sulfobacillus thermosulfidooxidans (strain DSM 9293 / VKM B-1269 / AT-1)</name>
    <dbReference type="NCBI Taxonomy" id="929705"/>
    <lineage>
        <taxon>Bacteria</taxon>
        <taxon>Bacillati</taxon>
        <taxon>Bacillota</taxon>
        <taxon>Clostridia</taxon>
        <taxon>Eubacteriales</taxon>
        <taxon>Clostridiales Family XVII. Incertae Sedis</taxon>
        <taxon>Sulfobacillus</taxon>
    </lineage>
</organism>